<reference evidence="1" key="1">
    <citation type="submission" date="2019-02" db="EMBL/GenBank/DDBJ databases">
        <authorList>
            <person name="Gruber-Vodicka R. H."/>
            <person name="Seah K. B. B."/>
        </authorList>
    </citation>
    <scope>NUCLEOTIDE SEQUENCE</scope>
    <source>
        <strain evidence="1">BECK_BZ106</strain>
    </source>
</reference>
<evidence type="ECO:0000313" key="1">
    <source>
        <dbReference type="EMBL" id="VFJ55804.1"/>
    </source>
</evidence>
<name>A0A450SPC7_9GAMM</name>
<dbReference type="EMBL" id="CAADFD010000024">
    <property type="protein sequence ID" value="VFJ55804.1"/>
    <property type="molecule type" value="Genomic_DNA"/>
</dbReference>
<gene>
    <name evidence="1" type="ORF">BECKFW1821B_GA0114236_102416</name>
</gene>
<sequence length="319" mass="35678">MSGNKALLVVVTRGYATRGGTNDEFIQEWGFPDSDKGYEWSNVIENVALLVIHGYREHLPGGTIKYALEDGKERSASPGEIEKEAVWLFYHSLTEGTNIHDVREIIKDTLGLPNHQTVKGGPYQSGGDVAVEGLLRALEEEKDANPICSDFITAVEKAATSRVLFANRLRRLQSCLLRLHLAVEATRLDGANATEPNVRAYLEAAGDTRKTVNKIFGEDDDDPWAGMIEYCQSGTAREAIREIRKLYQTKDPKVRSVWYDYEHDYGYYTSADWPADLDAEEIKNVRVDLARFARALDELLDVAESLPPRLPTDAKEKGS</sequence>
<protein>
    <submittedName>
        <fullName evidence="1">Uncharacterized protein</fullName>
    </submittedName>
</protein>
<accession>A0A450SPC7</accession>
<proteinExistence type="predicted"/>
<organism evidence="1">
    <name type="scientific">Candidatus Kentrum sp. FW</name>
    <dbReference type="NCBI Taxonomy" id="2126338"/>
    <lineage>
        <taxon>Bacteria</taxon>
        <taxon>Pseudomonadati</taxon>
        <taxon>Pseudomonadota</taxon>
        <taxon>Gammaproteobacteria</taxon>
        <taxon>Candidatus Kentrum</taxon>
    </lineage>
</organism>
<dbReference type="AlphaFoldDB" id="A0A450SPC7"/>